<comment type="pathway">
    <text evidence="2">Protein modification; protein glycosylation.</text>
</comment>
<dbReference type="Gene3D" id="3.40.50.11350">
    <property type="match status" value="1"/>
</dbReference>
<dbReference type="InParanoid" id="A0A067PAD7"/>
<feature type="transmembrane region" description="Helical" evidence="9">
    <location>
        <begin position="66"/>
        <end position="86"/>
    </location>
</feature>
<keyword evidence="4" id="KW-0256">Endoplasmic reticulum</keyword>
<evidence type="ECO:0000313" key="11">
    <source>
        <dbReference type="Proteomes" id="UP000027265"/>
    </source>
</evidence>
<dbReference type="PANTHER" id="PTHR13398">
    <property type="entry name" value="GDP-FUCOSE PROTEIN O-FUCOSYLTRANSFERASE 2"/>
    <property type="match status" value="1"/>
</dbReference>
<evidence type="ECO:0000256" key="3">
    <source>
        <dbReference type="ARBA" id="ARBA00022679"/>
    </source>
</evidence>
<dbReference type="GO" id="GO:0046922">
    <property type="term" value="F:peptide-O-fucosyltransferase activity"/>
    <property type="evidence" value="ECO:0007669"/>
    <property type="project" value="InterPro"/>
</dbReference>
<dbReference type="HOGENOM" id="CLU_014826_0_0_1"/>
<evidence type="ECO:0000256" key="6">
    <source>
        <dbReference type="ARBA" id="ARBA00023277"/>
    </source>
</evidence>
<comment type="subcellular location">
    <subcellularLocation>
        <location evidence="1">Endoplasmic reticulum</location>
    </subcellularLocation>
</comment>
<dbReference type="InterPro" id="IPR019378">
    <property type="entry name" value="GDP-Fuc_O-FucTrfase"/>
</dbReference>
<evidence type="ECO:0000256" key="8">
    <source>
        <dbReference type="ARBA" id="ARBA00026232"/>
    </source>
</evidence>
<keyword evidence="5" id="KW-0294">Fucose metabolism</keyword>
<dbReference type="CDD" id="cd11296">
    <property type="entry name" value="O-FucT_like"/>
    <property type="match status" value="1"/>
</dbReference>
<evidence type="ECO:0000256" key="9">
    <source>
        <dbReference type="SAM" id="Phobius"/>
    </source>
</evidence>
<dbReference type="InterPro" id="IPR045130">
    <property type="entry name" value="OFUT2-like"/>
</dbReference>
<dbReference type="STRING" id="933084.A0A067PAD7"/>
<sequence>MKPWKSALRRLLEPRRSNSFSARSEEDYALLPSTTLDSRSAVRDADNKRRRSIARSCLQMITLRRLIFALVSMPMFLAVMVLLSGVPPSYEDVRAFERRLPQHSPELGVREKNEGMYLRFGGQLWGHGLNNILQEIIMMSHLAYLSNRSYVFEDYTWSRLPFPYTIYDFALRPTHIPINAFISGPSAGGPLESHRAVSVEHWDAVCPRSKRRIISIADAPTSATADGKAVMEWWVNRLSEVKEACVEIDQDSLHRPMFDKFFFGSSRILSLWPSLSTSPILTDFAWSPLVQSAVTRNFALLQPYSAKLISDPSSTGTLPGLVAVHLRRGDFERHCPRLSGWESSYMGFNEFPTLPDRFDPFTNFTNPEAQLDYYMEHCLPTVEQIVERLRKVRAEHGGLKRVYLLTNAWGWWLNGLKEALSKDGWDDATSSLDVLLDSEQQYVGMAVDMAIAGKAEVFVGNGFSSLSSNVVMLRMARGLDASSNRFL</sequence>
<dbReference type="GO" id="GO:0006004">
    <property type="term" value="P:fucose metabolic process"/>
    <property type="evidence" value="ECO:0007669"/>
    <property type="project" value="UniProtKB-KW"/>
</dbReference>
<proteinExistence type="inferred from homology"/>
<dbReference type="Pfam" id="PF10250">
    <property type="entry name" value="O-FucT"/>
    <property type="match status" value="1"/>
</dbReference>
<evidence type="ECO:0000256" key="2">
    <source>
        <dbReference type="ARBA" id="ARBA00004922"/>
    </source>
</evidence>
<keyword evidence="3" id="KW-0808">Transferase</keyword>
<protein>
    <recommendedName>
        <fullName evidence="8">GDP-fucose protein O-fucosyltransferase 2</fullName>
    </recommendedName>
</protein>
<dbReference type="GO" id="GO:0005783">
    <property type="term" value="C:endoplasmic reticulum"/>
    <property type="evidence" value="ECO:0007669"/>
    <property type="project" value="UniProtKB-SubCell"/>
</dbReference>
<keyword evidence="11" id="KW-1185">Reference proteome</keyword>
<dbReference type="AlphaFoldDB" id="A0A067PAD7"/>
<reference evidence="11" key="1">
    <citation type="journal article" date="2014" name="Proc. Natl. Acad. Sci. U.S.A.">
        <title>Extensive sampling of basidiomycete genomes demonstrates inadequacy of the white-rot/brown-rot paradigm for wood decay fungi.</title>
        <authorList>
            <person name="Riley R."/>
            <person name="Salamov A.A."/>
            <person name="Brown D.W."/>
            <person name="Nagy L.G."/>
            <person name="Floudas D."/>
            <person name="Held B.W."/>
            <person name="Levasseur A."/>
            <person name="Lombard V."/>
            <person name="Morin E."/>
            <person name="Otillar R."/>
            <person name="Lindquist E.A."/>
            <person name="Sun H."/>
            <person name="LaButti K.M."/>
            <person name="Schmutz J."/>
            <person name="Jabbour D."/>
            <person name="Luo H."/>
            <person name="Baker S.E."/>
            <person name="Pisabarro A.G."/>
            <person name="Walton J.D."/>
            <person name="Blanchette R.A."/>
            <person name="Henrissat B."/>
            <person name="Martin F."/>
            <person name="Cullen D."/>
            <person name="Hibbett D.S."/>
            <person name="Grigoriev I.V."/>
        </authorList>
    </citation>
    <scope>NUCLEOTIDE SEQUENCE [LARGE SCALE GENOMIC DNA]</scope>
    <source>
        <strain evidence="11">MUCL 33604</strain>
    </source>
</reference>
<keyword evidence="9" id="KW-1133">Transmembrane helix</keyword>
<keyword evidence="9" id="KW-0812">Transmembrane</keyword>
<accession>A0A067PAD7</accession>
<organism evidence="10 11">
    <name type="scientific">Jaapia argillacea MUCL 33604</name>
    <dbReference type="NCBI Taxonomy" id="933084"/>
    <lineage>
        <taxon>Eukaryota</taxon>
        <taxon>Fungi</taxon>
        <taxon>Dikarya</taxon>
        <taxon>Basidiomycota</taxon>
        <taxon>Agaricomycotina</taxon>
        <taxon>Agaricomycetes</taxon>
        <taxon>Agaricomycetidae</taxon>
        <taxon>Jaapiales</taxon>
        <taxon>Jaapiaceae</taxon>
        <taxon>Jaapia</taxon>
    </lineage>
</organism>
<dbReference type="PANTHER" id="PTHR13398:SF0">
    <property type="entry name" value="GDP-FUCOSE PROTEIN O-FUCOSYLTRANSFERASE 2"/>
    <property type="match status" value="1"/>
</dbReference>
<dbReference type="EMBL" id="KL197755">
    <property type="protein sequence ID" value="KDQ50805.1"/>
    <property type="molecule type" value="Genomic_DNA"/>
</dbReference>
<keyword evidence="6" id="KW-0119">Carbohydrate metabolism</keyword>
<name>A0A067PAD7_9AGAM</name>
<evidence type="ECO:0000256" key="1">
    <source>
        <dbReference type="ARBA" id="ARBA00004240"/>
    </source>
</evidence>
<dbReference type="Proteomes" id="UP000027265">
    <property type="component" value="Unassembled WGS sequence"/>
</dbReference>
<evidence type="ECO:0000256" key="7">
    <source>
        <dbReference type="ARBA" id="ARBA00025803"/>
    </source>
</evidence>
<evidence type="ECO:0000256" key="4">
    <source>
        <dbReference type="ARBA" id="ARBA00022824"/>
    </source>
</evidence>
<evidence type="ECO:0000313" key="10">
    <source>
        <dbReference type="EMBL" id="KDQ50805.1"/>
    </source>
</evidence>
<gene>
    <name evidence="10" type="ORF">JAAARDRAFT_41747</name>
</gene>
<comment type="similarity">
    <text evidence="7">Belongs to the glycosyltransferase 68 family.</text>
</comment>
<evidence type="ECO:0000256" key="5">
    <source>
        <dbReference type="ARBA" id="ARBA00023253"/>
    </source>
</evidence>
<keyword evidence="9" id="KW-0472">Membrane</keyword>
<dbReference type="OrthoDB" id="2559662at2759"/>